<organism evidence="3 4">
    <name type="scientific">Tsukamurella paurometabola (strain ATCC 8368 / DSM 20162 / CCUG 35730 / CIP 100753 / JCM 10117 / KCTC 9821 / NBRC 16120 / NCIMB 702349 / NCTC 13040)</name>
    <name type="common">Corynebacterium paurometabolum</name>
    <dbReference type="NCBI Taxonomy" id="521096"/>
    <lineage>
        <taxon>Bacteria</taxon>
        <taxon>Bacillati</taxon>
        <taxon>Actinomycetota</taxon>
        <taxon>Actinomycetes</taxon>
        <taxon>Mycobacteriales</taxon>
        <taxon>Tsukamurellaceae</taxon>
        <taxon>Tsukamurella</taxon>
    </lineage>
</organism>
<dbReference type="InterPro" id="IPR032465">
    <property type="entry name" value="ACMSD"/>
</dbReference>
<dbReference type="InterPro" id="IPR006680">
    <property type="entry name" value="Amidohydro-rel"/>
</dbReference>
<dbReference type="GO" id="GO:0005829">
    <property type="term" value="C:cytosol"/>
    <property type="evidence" value="ECO:0007669"/>
    <property type="project" value="TreeGrafter"/>
</dbReference>
<dbReference type="Proteomes" id="UP000001213">
    <property type="component" value="Chromosome"/>
</dbReference>
<sequence length="330" mass="36440">MKGKIVLEEHISTARNDRTWDSAGESARNGASYMAAVEHRLRETDERLLEMDACGIDYSILSLTSPGIQSITDTAEAIDAARSDNETIQQEFVDRAPTRFGWFAAVPLQSPDAAADELRRAVGAGAVGALINGYTDLPDGTARYLDHPDNHVFWETASALNVPVYLHPREPLLGQRKVYEGYDSLVGSAWGFGHETATHAIRLMLGGIFDEFPGLQVIVGHLGEGLSILLPRLEHRLRKQRNGIGLGTAQLPVGDYFRRNFYVTTSGHFHTKAVLSAVSELGVDRVLFSVDYPYEDMGEATEWFDHALLAESDRLKIGRENAQRLFSLGQ</sequence>
<name>D5UXN5_TSUPD</name>
<evidence type="ECO:0000313" key="3">
    <source>
        <dbReference type="EMBL" id="ADG78127.1"/>
    </source>
</evidence>
<dbReference type="AlphaFoldDB" id="D5UXN5"/>
<dbReference type="RefSeq" id="WP_013126159.1">
    <property type="nucleotide sequence ID" value="NC_014158.1"/>
</dbReference>
<dbReference type="GO" id="GO:0016787">
    <property type="term" value="F:hydrolase activity"/>
    <property type="evidence" value="ECO:0007669"/>
    <property type="project" value="InterPro"/>
</dbReference>
<accession>D5UXN5</accession>
<dbReference type="PANTHER" id="PTHR21240:SF30">
    <property type="entry name" value="AMIDOHYDROLASE-RELATED DOMAIN-CONTAINING PROTEIN-RELATED"/>
    <property type="match status" value="1"/>
</dbReference>
<dbReference type="InterPro" id="IPR032466">
    <property type="entry name" value="Metal_Hydrolase"/>
</dbReference>
<evidence type="ECO:0000259" key="2">
    <source>
        <dbReference type="Pfam" id="PF04909"/>
    </source>
</evidence>
<dbReference type="PANTHER" id="PTHR21240">
    <property type="entry name" value="2-AMINO-3-CARBOXYLMUCONATE-6-SEMIALDEHYDE DECARBOXYLASE"/>
    <property type="match status" value="1"/>
</dbReference>
<evidence type="ECO:0000256" key="1">
    <source>
        <dbReference type="ARBA" id="ARBA00023239"/>
    </source>
</evidence>
<dbReference type="SUPFAM" id="SSF51556">
    <property type="entry name" value="Metallo-dependent hydrolases"/>
    <property type="match status" value="1"/>
</dbReference>
<dbReference type="KEGG" id="tpr:Tpau_1503"/>
<proteinExistence type="predicted"/>
<reference evidence="3 4" key="2">
    <citation type="journal article" date="2011" name="Stand. Genomic Sci.">
        <title>Complete genome sequence of Tsukamurella paurometabola type strain (no. 33).</title>
        <authorList>
            <person name="Munk A.C."/>
            <person name="Lapidus A."/>
            <person name="Lucas S."/>
            <person name="Nolan M."/>
            <person name="Tice H."/>
            <person name="Cheng J.F."/>
            <person name="Del Rio T.G."/>
            <person name="Goodwin L."/>
            <person name="Pitluck S."/>
            <person name="Liolios K."/>
            <person name="Huntemann M."/>
            <person name="Ivanova N."/>
            <person name="Mavromatis K."/>
            <person name="Mikhailova N."/>
            <person name="Pati A."/>
            <person name="Chen A."/>
            <person name="Palaniappan K."/>
            <person name="Tapia R."/>
            <person name="Han C."/>
            <person name="Land M."/>
            <person name="Hauser L."/>
            <person name="Chang Y.J."/>
            <person name="Jeffries C.D."/>
            <person name="Brettin T."/>
            <person name="Yasawong M."/>
            <person name="Brambilla E.M."/>
            <person name="Rohde M."/>
            <person name="Sikorski J."/>
            <person name="Goker M."/>
            <person name="Detter J.C."/>
            <person name="Woyke T."/>
            <person name="Bristow J."/>
            <person name="Eisen J.A."/>
            <person name="Markowitz V."/>
            <person name="Hugenholtz P."/>
            <person name="Kyrpides N.C."/>
            <person name="Klenk H.P."/>
        </authorList>
    </citation>
    <scope>NUCLEOTIDE SEQUENCE [LARGE SCALE GENOMIC DNA]</scope>
    <source>
        <strain evidence="4">ATCC 8368 / DSM 20162 / CCUG 35730 / CIP 100753 / JCM 10117 / KCTC 9821 / NBRC 16120 / NCIMB 702349 / NCTC 13040</strain>
    </source>
</reference>
<keyword evidence="1 3" id="KW-0456">Lyase</keyword>
<dbReference type="GO" id="GO:0019748">
    <property type="term" value="P:secondary metabolic process"/>
    <property type="evidence" value="ECO:0007669"/>
    <property type="project" value="TreeGrafter"/>
</dbReference>
<feature type="domain" description="Amidohydrolase-related" evidence="2">
    <location>
        <begin position="40"/>
        <end position="327"/>
    </location>
</feature>
<dbReference type="STRING" id="521096.Tpau_1503"/>
<dbReference type="Gene3D" id="3.20.20.140">
    <property type="entry name" value="Metal-dependent hydrolases"/>
    <property type="match status" value="1"/>
</dbReference>
<dbReference type="Pfam" id="PF04909">
    <property type="entry name" value="Amidohydro_2"/>
    <property type="match status" value="1"/>
</dbReference>
<reference evidence="4" key="1">
    <citation type="submission" date="2010-03" db="EMBL/GenBank/DDBJ databases">
        <title>The complete chromosome of Tsukamurella paurometabola DSM 20162.</title>
        <authorList>
            <consortium name="US DOE Joint Genome Institute (JGI-PGF)"/>
            <person name="Lucas S."/>
            <person name="Copeland A."/>
            <person name="Lapidus A."/>
            <person name="Glavina del Rio T."/>
            <person name="Dalin E."/>
            <person name="Tice H."/>
            <person name="Bruce D."/>
            <person name="Goodwin L."/>
            <person name="Pitluck S."/>
            <person name="Kyrpides N."/>
            <person name="Mavromatis K."/>
            <person name="Ivanova N."/>
            <person name="Mikhailova N."/>
            <person name="Munk A.C."/>
            <person name="Brettin T."/>
            <person name="Detter J.C."/>
            <person name="Tapia R."/>
            <person name="Han C."/>
            <person name="Larimer F."/>
            <person name="Land M."/>
            <person name="Hauser L."/>
            <person name="Markowitz V."/>
            <person name="Cheng J.-F."/>
            <person name="Hugenholtz P."/>
            <person name="Woyke T."/>
            <person name="Wu D."/>
            <person name="Jando M."/>
            <person name="Brambilla E."/>
            <person name="Klenk H.-P."/>
            <person name="Eisen J.A."/>
        </authorList>
    </citation>
    <scope>NUCLEOTIDE SEQUENCE [LARGE SCALE GENOMIC DNA]</scope>
    <source>
        <strain evidence="4">ATCC 8368 / DSM 20162 / CCUG 35730 / CIP 100753 / JCM 10117 / KCTC 9821 / NBRC 16120 / NCIMB 702349 / NCTC 13040</strain>
    </source>
</reference>
<protein>
    <submittedName>
        <fullName evidence="3">O-pyrocatechuate decarboxylase</fullName>
        <ecNumber evidence="3">4.1.1.46</ecNumber>
    </submittedName>
</protein>
<gene>
    <name evidence="3" type="ordered locus">Tpau_1503</name>
</gene>
<dbReference type="HOGENOM" id="CLU_039329_5_0_11"/>
<dbReference type="EMBL" id="CP001966">
    <property type="protein sequence ID" value="ADG78127.1"/>
    <property type="molecule type" value="Genomic_DNA"/>
</dbReference>
<dbReference type="GO" id="GO:0050150">
    <property type="term" value="F:o-pyrocatechuate decarboxylase activity"/>
    <property type="evidence" value="ECO:0007669"/>
    <property type="project" value="UniProtKB-EC"/>
</dbReference>
<keyword evidence="4" id="KW-1185">Reference proteome</keyword>
<evidence type="ECO:0000313" key="4">
    <source>
        <dbReference type="Proteomes" id="UP000001213"/>
    </source>
</evidence>
<dbReference type="eggNOG" id="COG2159">
    <property type="taxonomic scope" value="Bacteria"/>
</dbReference>
<dbReference type="EC" id="4.1.1.46" evidence="3"/>